<dbReference type="GO" id="GO:0005506">
    <property type="term" value="F:iron ion binding"/>
    <property type="evidence" value="ECO:0007669"/>
    <property type="project" value="InterPro"/>
</dbReference>
<name>A0AAD7HJ28_9AGAR</name>
<protein>
    <submittedName>
        <fullName evidence="2">Uncharacterized protein</fullName>
    </submittedName>
</protein>
<feature type="non-terminal residue" evidence="2">
    <location>
        <position position="1"/>
    </location>
</feature>
<comment type="caution">
    <text evidence="2">The sequence shown here is derived from an EMBL/GenBank/DDBJ whole genome shotgun (WGS) entry which is preliminary data.</text>
</comment>
<gene>
    <name evidence="2" type="ORF">DFH07DRAFT_695576</name>
</gene>
<dbReference type="GO" id="GO:0016705">
    <property type="term" value="F:oxidoreductase activity, acting on paired donors, with incorporation or reduction of molecular oxygen"/>
    <property type="evidence" value="ECO:0007669"/>
    <property type="project" value="InterPro"/>
</dbReference>
<dbReference type="InterPro" id="IPR036396">
    <property type="entry name" value="Cyt_P450_sf"/>
</dbReference>
<dbReference type="GO" id="GO:0004497">
    <property type="term" value="F:monooxygenase activity"/>
    <property type="evidence" value="ECO:0007669"/>
    <property type="project" value="InterPro"/>
</dbReference>
<dbReference type="AlphaFoldDB" id="A0AAD7HJ28"/>
<dbReference type="Proteomes" id="UP001215280">
    <property type="component" value="Unassembled WGS sequence"/>
</dbReference>
<dbReference type="EMBL" id="JARJLG010000266">
    <property type="protein sequence ID" value="KAJ7721675.1"/>
    <property type="molecule type" value="Genomic_DNA"/>
</dbReference>
<proteinExistence type="predicted"/>
<keyword evidence="3" id="KW-1185">Reference proteome</keyword>
<sequence length="81" mass="9633">LHRRRNLWGPGTLKFDLERFLDERHRKYCVLFFSTLNPFIFLPFDAGLSPFISSRPALPSHHLSTYFAYNEASFFLVRLLQ</sequence>
<dbReference type="Gene3D" id="1.10.630.10">
    <property type="entry name" value="Cytochrome P450"/>
    <property type="match status" value="1"/>
</dbReference>
<reference evidence="2" key="1">
    <citation type="submission" date="2023-03" db="EMBL/GenBank/DDBJ databases">
        <title>Massive genome expansion in bonnet fungi (Mycena s.s.) driven by repeated elements and novel gene families across ecological guilds.</title>
        <authorList>
            <consortium name="Lawrence Berkeley National Laboratory"/>
            <person name="Harder C.B."/>
            <person name="Miyauchi S."/>
            <person name="Viragh M."/>
            <person name="Kuo A."/>
            <person name="Thoen E."/>
            <person name="Andreopoulos B."/>
            <person name="Lu D."/>
            <person name="Skrede I."/>
            <person name="Drula E."/>
            <person name="Henrissat B."/>
            <person name="Morin E."/>
            <person name="Kohler A."/>
            <person name="Barry K."/>
            <person name="LaButti K."/>
            <person name="Morin E."/>
            <person name="Salamov A."/>
            <person name="Lipzen A."/>
            <person name="Mereny Z."/>
            <person name="Hegedus B."/>
            <person name="Baldrian P."/>
            <person name="Stursova M."/>
            <person name="Weitz H."/>
            <person name="Taylor A."/>
            <person name="Grigoriev I.V."/>
            <person name="Nagy L.G."/>
            <person name="Martin F."/>
            <person name="Kauserud H."/>
        </authorList>
    </citation>
    <scope>NUCLEOTIDE SEQUENCE</scope>
    <source>
        <strain evidence="2">CBHHK188m</strain>
    </source>
</reference>
<keyword evidence="1" id="KW-0472">Membrane</keyword>
<evidence type="ECO:0000256" key="1">
    <source>
        <dbReference type="SAM" id="Phobius"/>
    </source>
</evidence>
<organism evidence="2 3">
    <name type="scientific">Mycena maculata</name>
    <dbReference type="NCBI Taxonomy" id="230809"/>
    <lineage>
        <taxon>Eukaryota</taxon>
        <taxon>Fungi</taxon>
        <taxon>Dikarya</taxon>
        <taxon>Basidiomycota</taxon>
        <taxon>Agaricomycotina</taxon>
        <taxon>Agaricomycetes</taxon>
        <taxon>Agaricomycetidae</taxon>
        <taxon>Agaricales</taxon>
        <taxon>Marasmiineae</taxon>
        <taxon>Mycenaceae</taxon>
        <taxon>Mycena</taxon>
    </lineage>
</organism>
<evidence type="ECO:0000313" key="3">
    <source>
        <dbReference type="Proteomes" id="UP001215280"/>
    </source>
</evidence>
<evidence type="ECO:0000313" key="2">
    <source>
        <dbReference type="EMBL" id="KAJ7721675.1"/>
    </source>
</evidence>
<feature type="transmembrane region" description="Helical" evidence="1">
    <location>
        <begin position="28"/>
        <end position="51"/>
    </location>
</feature>
<dbReference type="SUPFAM" id="SSF48264">
    <property type="entry name" value="Cytochrome P450"/>
    <property type="match status" value="1"/>
</dbReference>
<keyword evidence="1" id="KW-0812">Transmembrane</keyword>
<keyword evidence="1" id="KW-1133">Transmembrane helix</keyword>
<feature type="non-terminal residue" evidence="2">
    <location>
        <position position="81"/>
    </location>
</feature>
<accession>A0AAD7HJ28</accession>
<dbReference type="GO" id="GO:0020037">
    <property type="term" value="F:heme binding"/>
    <property type="evidence" value="ECO:0007669"/>
    <property type="project" value="InterPro"/>
</dbReference>